<dbReference type="InterPro" id="IPR036390">
    <property type="entry name" value="WH_DNA-bd_sf"/>
</dbReference>
<protein>
    <submittedName>
        <fullName evidence="3">Rrf2 family transcriptional regulator</fullName>
    </submittedName>
</protein>
<comment type="caution">
    <text evidence="3">The sequence shown here is derived from an EMBL/GenBank/DDBJ whole genome shotgun (WGS) entry which is preliminary data.</text>
</comment>
<gene>
    <name evidence="3" type="ORF">ACEZDE_16070</name>
</gene>
<evidence type="ECO:0000256" key="2">
    <source>
        <dbReference type="ARBA" id="ARBA00034078"/>
    </source>
</evidence>
<dbReference type="Gene3D" id="1.10.10.10">
    <property type="entry name" value="Winged helix-like DNA-binding domain superfamily/Winged helix DNA-binding domain"/>
    <property type="match status" value="1"/>
</dbReference>
<dbReference type="PROSITE" id="PS51197">
    <property type="entry name" value="HTH_RRF2_2"/>
    <property type="match status" value="1"/>
</dbReference>
<dbReference type="RefSeq" id="WP_380536912.1">
    <property type="nucleotide sequence ID" value="NZ_JBHFAB010000010.1"/>
</dbReference>
<organism evidence="3 4">
    <name type="scientific">Streptacidiphilus cavernicola</name>
    <dbReference type="NCBI Taxonomy" id="3342716"/>
    <lineage>
        <taxon>Bacteria</taxon>
        <taxon>Bacillati</taxon>
        <taxon>Actinomycetota</taxon>
        <taxon>Actinomycetes</taxon>
        <taxon>Kitasatosporales</taxon>
        <taxon>Streptomycetaceae</taxon>
        <taxon>Streptacidiphilus</taxon>
    </lineage>
</organism>
<dbReference type="EMBL" id="JBHFAB010000010">
    <property type="protein sequence ID" value="MFC1418150.1"/>
    <property type="molecule type" value="Genomic_DNA"/>
</dbReference>
<dbReference type="SUPFAM" id="SSF46785">
    <property type="entry name" value="Winged helix' DNA-binding domain"/>
    <property type="match status" value="1"/>
</dbReference>
<reference evidence="3 4" key="1">
    <citation type="submission" date="2024-09" db="EMBL/GenBank/DDBJ databases">
        <authorList>
            <person name="Lee S.D."/>
        </authorList>
    </citation>
    <scope>NUCLEOTIDE SEQUENCE [LARGE SCALE GENOMIC DNA]</scope>
    <source>
        <strain evidence="3 4">N8-3</strain>
    </source>
</reference>
<dbReference type="Proteomes" id="UP001592531">
    <property type="component" value="Unassembled WGS sequence"/>
</dbReference>
<sequence>MRLTKRTDIALRIAMRLAVLGEEVSPTTQEVAEAIAVPYSHAAKVVARLRHLGVIEARRGRGGGLTLTQAGRSGSLGTLVRDLEGVGDVAGCEEVPACPLRAACRLRHALRQAQEQFYTALDHLTIDDLVAPPTGPVLLALSPRPSGPRGRTTPV</sequence>
<name>A0ABV6VWK2_9ACTN</name>
<dbReference type="Pfam" id="PF02082">
    <property type="entry name" value="Rrf2"/>
    <property type="match status" value="1"/>
</dbReference>
<evidence type="ECO:0000313" key="4">
    <source>
        <dbReference type="Proteomes" id="UP001592531"/>
    </source>
</evidence>
<keyword evidence="1" id="KW-0238">DNA-binding</keyword>
<dbReference type="InterPro" id="IPR036388">
    <property type="entry name" value="WH-like_DNA-bd_sf"/>
</dbReference>
<proteinExistence type="predicted"/>
<dbReference type="PANTHER" id="PTHR33221:SF4">
    <property type="entry name" value="HTH-TYPE TRANSCRIPTIONAL REPRESSOR NSRR"/>
    <property type="match status" value="1"/>
</dbReference>
<dbReference type="InterPro" id="IPR000944">
    <property type="entry name" value="Tscrpt_reg_Rrf2"/>
</dbReference>
<comment type="cofactor">
    <cofactor evidence="2">
        <name>[2Fe-2S] cluster</name>
        <dbReference type="ChEBI" id="CHEBI:190135"/>
    </cofactor>
</comment>
<accession>A0ABV6VWK2</accession>
<evidence type="ECO:0000256" key="1">
    <source>
        <dbReference type="ARBA" id="ARBA00023125"/>
    </source>
</evidence>
<keyword evidence="4" id="KW-1185">Reference proteome</keyword>
<evidence type="ECO:0000313" key="3">
    <source>
        <dbReference type="EMBL" id="MFC1418150.1"/>
    </source>
</evidence>
<dbReference type="NCBIfam" id="TIGR00738">
    <property type="entry name" value="rrf2_super"/>
    <property type="match status" value="1"/>
</dbReference>
<dbReference type="PANTHER" id="PTHR33221">
    <property type="entry name" value="WINGED HELIX-TURN-HELIX TRANSCRIPTIONAL REGULATOR, RRF2 FAMILY"/>
    <property type="match status" value="1"/>
</dbReference>